<dbReference type="EMBL" id="JAKLTN010000001">
    <property type="protein sequence ID" value="MCG2576877.1"/>
    <property type="molecule type" value="Genomic_DNA"/>
</dbReference>
<dbReference type="PANTHER" id="PTHR30346">
    <property type="entry name" value="TRANSCRIPTIONAL DUAL REGULATOR HCAR-RELATED"/>
    <property type="match status" value="1"/>
</dbReference>
<dbReference type="Proteomes" id="UP001165384">
    <property type="component" value="Unassembled WGS sequence"/>
</dbReference>
<dbReference type="PRINTS" id="PR00039">
    <property type="entry name" value="HTHLYSR"/>
</dbReference>
<comment type="similarity">
    <text evidence="1">Belongs to the LysR transcriptional regulatory family.</text>
</comment>
<protein>
    <submittedName>
        <fullName evidence="6">LysR substrate-binding domain-containing protein</fullName>
    </submittedName>
</protein>
<accession>A0ABS9K131</accession>
<dbReference type="PROSITE" id="PS50931">
    <property type="entry name" value="HTH_LYSR"/>
    <property type="match status" value="1"/>
</dbReference>
<keyword evidence="7" id="KW-1185">Reference proteome</keyword>
<evidence type="ECO:0000313" key="6">
    <source>
        <dbReference type="EMBL" id="MCG2576877.1"/>
    </source>
</evidence>
<dbReference type="SUPFAM" id="SSF46785">
    <property type="entry name" value="Winged helix' DNA-binding domain"/>
    <property type="match status" value="1"/>
</dbReference>
<keyword evidence="3" id="KW-0238">DNA-binding</keyword>
<dbReference type="Gene3D" id="1.10.10.10">
    <property type="entry name" value="Winged helix-like DNA-binding domain superfamily/Winged helix DNA-binding domain"/>
    <property type="match status" value="1"/>
</dbReference>
<evidence type="ECO:0000259" key="5">
    <source>
        <dbReference type="PROSITE" id="PS50931"/>
    </source>
</evidence>
<evidence type="ECO:0000256" key="2">
    <source>
        <dbReference type="ARBA" id="ARBA00023015"/>
    </source>
</evidence>
<dbReference type="SUPFAM" id="SSF53850">
    <property type="entry name" value="Periplasmic binding protein-like II"/>
    <property type="match status" value="1"/>
</dbReference>
<dbReference type="InterPro" id="IPR036390">
    <property type="entry name" value="WH_DNA-bd_sf"/>
</dbReference>
<proteinExistence type="inferred from homology"/>
<dbReference type="PANTHER" id="PTHR30346:SF0">
    <property type="entry name" value="HCA OPERON TRANSCRIPTIONAL ACTIVATOR HCAR"/>
    <property type="match status" value="1"/>
</dbReference>
<evidence type="ECO:0000256" key="1">
    <source>
        <dbReference type="ARBA" id="ARBA00009437"/>
    </source>
</evidence>
<evidence type="ECO:0000313" key="7">
    <source>
        <dbReference type="Proteomes" id="UP001165384"/>
    </source>
</evidence>
<dbReference type="CDD" id="cd08446">
    <property type="entry name" value="PBP2_Chlorocatechol"/>
    <property type="match status" value="1"/>
</dbReference>
<reference evidence="6" key="1">
    <citation type="submission" date="2022-01" db="EMBL/GenBank/DDBJ databases">
        <authorList>
            <person name="Jo J.-H."/>
            <person name="Im W.-T."/>
        </authorList>
    </citation>
    <scope>NUCLEOTIDE SEQUENCE</scope>
    <source>
        <strain evidence="6">XY25</strain>
    </source>
</reference>
<keyword evidence="4" id="KW-0804">Transcription</keyword>
<dbReference type="InterPro" id="IPR000847">
    <property type="entry name" value="LysR_HTH_N"/>
</dbReference>
<evidence type="ECO:0000256" key="3">
    <source>
        <dbReference type="ARBA" id="ARBA00023125"/>
    </source>
</evidence>
<dbReference type="Gene3D" id="3.40.190.10">
    <property type="entry name" value="Periplasmic binding protein-like II"/>
    <property type="match status" value="2"/>
</dbReference>
<name>A0ABS9K131_9RHOO</name>
<gene>
    <name evidence="6" type="ORF">LZ012_07705</name>
</gene>
<dbReference type="RefSeq" id="WP_275709256.1">
    <property type="nucleotide sequence ID" value="NZ_JAKLTN010000001.1"/>
</dbReference>
<comment type="caution">
    <text evidence="6">The sequence shown here is derived from an EMBL/GenBank/DDBJ whole genome shotgun (WGS) entry which is preliminary data.</text>
</comment>
<dbReference type="Pfam" id="PF00126">
    <property type="entry name" value="HTH_1"/>
    <property type="match status" value="1"/>
</dbReference>
<keyword evidence="2" id="KW-0805">Transcription regulation</keyword>
<sequence>MEFRQLKYFIAVAEELNIGRAATRLHISQPPLTRQIQQLEEEFGTQLFLRTARGVELTQAGEMLLRDARNIRELMTQAVERVREAGQGKRGKMDIGIFGSGILDVIPKVLHAFRASHPDVQIALHQMSKKEQIEALRQHRIMVGFNRMLAPLPDISSEPVMLESIMVAVNEKHPLAAKAAILLKELAGQPLILFPSGARPSFIDKVWSLCAGEGFEPNVAQEVGDAPTSVALVAAGFGLSLVPEAATSLSVPGVVYRRLANAPDAVVDLSCIYRTDETSPILQAFLQTIREFRAKNDGRH</sequence>
<dbReference type="InterPro" id="IPR036388">
    <property type="entry name" value="WH-like_DNA-bd_sf"/>
</dbReference>
<evidence type="ECO:0000256" key="4">
    <source>
        <dbReference type="ARBA" id="ARBA00023163"/>
    </source>
</evidence>
<feature type="domain" description="HTH lysR-type" evidence="5">
    <location>
        <begin position="1"/>
        <end position="58"/>
    </location>
</feature>
<organism evidence="6 7">
    <name type="scientific">Dechloromonas hankyongensis</name>
    <dbReference type="NCBI Taxonomy" id="2908002"/>
    <lineage>
        <taxon>Bacteria</taxon>
        <taxon>Pseudomonadati</taxon>
        <taxon>Pseudomonadota</taxon>
        <taxon>Betaproteobacteria</taxon>
        <taxon>Rhodocyclales</taxon>
        <taxon>Azonexaceae</taxon>
        <taxon>Dechloromonas</taxon>
    </lineage>
</organism>
<dbReference type="InterPro" id="IPR005119">
    <property type="entry name" value="LysR_subst-bd"/>
</dbReference>
<dbReference type="Pfam" id="PF03466">
    <property type="entry name" value="LysR_substrate"/>
    <property type="match status" value="1"/>
</dbReference>